<sequence>MPLIALRMLLNIHDTRTNSRASKATILEALSNHHCDNCDSYVTIFKKIPLFTSASRGVPTKLANPVSLTYLFIRLHLSVVPKKPLLYVNALNPCNHLRFKKEDAPSVCRASVQKGKVPKNALANGLWLGEVPEVLSKLSFVERHPKLGSRKMILHVIAFESPVSKVYSVLPPPHDELDEVLAIMFTGPTLPTKEEMEHTPLLVRHRNVMDSLRWLCLNHYDYSDVELSEANMSTYLDGKAPVAVVYKDRSGNKVPEGMSVFNNDEVDGTTEGPCPVVVHGLIGEYLKTKSINEQKTMAT</sequence>
<keyword evidence="3" id="KW-1185">Reference proteome</keyword>
<dbReference type="AlphaFoldDB" id="A0A2H3EAV7"/>
<proteinExistence type="predicted"/>
<gene>
    <name evidence="2" type="ORF">ARMGADRAFT_1022969</name>
</gene>
<dbReference type="InterPro" id="IPR046700">
    <property type="entry name" value="DUF6570"/>
</dbReference>
<name>A0A2H3EAV7_ARMGA</name>
<reference evidence="3" key="1">
    <citation type="journal article" date="2017" name="Nat. Ecol. Evol.">
        <title>Genome expansion and lineage-specific genetic innovations in the forest pathogenic fungi Armillaria.</title>
        <authorList>
            <person name="Sipos G."/>
            <person name="Prasanna A.N."/>
            <person name="Walter M.C."/>
            <person name="O'Connor E."/>
            <person name="Balint B."/>
            <person name="Krizsan K."/>
            <person name="Kiss B."/>
            <person name="Hess J."/>
            <person name="Varga T."/>
            <person name="Slot J."/>
            <person name="Riley R."/>
            <person name="Boka B."/>
            <person name="Rigling D."/>
            <person name="Barry K."/>
            <person name="Lee J."/>
            <person name="Mihaltcheva S."/>
            <person name="LaButti K."/>
            <person name="Lipzen A."/>
            <person name="Waldron R."/>
            <person name="Moloney N.M."/>
            <person name="Sperisen C."/>
            <person name="Kredics L."/>
            <person name="Vagvoelgyi C."/>
            <person name="Patrignani A."/>
            <person name="Fitzpatrick D."/>
            <person name="Nagy I."/>
            <person name="Doyle S."/>
            <person name="Anderson J.B."/>
            <person name="Grigoriev I.V."/>
            <person name="Gueldener U."/>
            <person name="Muensterkoetter M."/>
            <person name="Nagy L.G."/>
        </authorList>
    </citation>
    <scope>NUCLEOTIDE SEQUENCE [LARGE SCALE GENOMIC DNA]</scope>
    <source>
        <strain evidence="3">Ar21-2</strain>
    </source>
</reference>
<dbReference type="Pfam" id="PF20209">
    <property type="entry name" value="DUF6570"/>
    <property type="match status" value="1"/>
</dbReference>
<evidence type="ECO:0000259" key="1">
    <source>
        <dbReference type="Pfam" id="PF20209"/>
    </source>
</evidence>
<dbReference type="InParanoid" id="A0A2H3EAV7"/>
<dbReference type="EMBL" id="KZ293644">
    <property type="protein sequence ID" value="PBL04590.1"/>
    <property type="molecule type" value="Genomic_DNA"/>
</dbReference>
<dbReference type="OrthoDB" id="3221862at2759"/>
<protein>
    <recommendedName>
        <fullName evidence="1">DUF6570 domain-containing protein</fullName>
    </recommendedName>
</protein>
<accession>A0A2H3EAV7</accession>
<evidence type="ECO:0000313" key="3">
    <source>
        <dbReference type="Proteomes" id="UP000217790"/>
    </source>
</evidence>
<organism evidence="2 3">
    <name type="scientific">Armillaria gallica</name>
    <name type="common">Bulbous honey fungus</name>
    <name type="synonym">Armillaria bulbosa</name>
    <dbReference type="NCBI Taxonomy" id="47427"/>
    <lineage>
        <taxon>Eukaryota</taxon>
        <taxon>Fungi</taxon>
        <taxon>Dikarya</taxon>
        <taxon>Basidiomycota</taxon>
        <taxon>Agaricomycotina</taxon>
        <taxon>Agaricomycetes</taxon>
        <taxon>Agaricomycetidae</taxon>
        <taxon>Agaricales</taxon>
        <taxon>Marasmiineae</taxon>
        <taxon>Physalacriaceae</taxon>
        <taxon>Armillaria</taxon>
    </lineage>
</organism>
<evidence type="ECO:0000313" key="2">
    <source>
        <dbReference type="EMBL" id="PBL04590.1"/>
    </source>
</evidence>
<feature type="domain" description="DUF6570" evidence="1">
    <location>
        <begin position="114"/>
        <end position="232"/>
    </location>
</feature>
<dbReference type="Proteomes" id="UP000217790">
    <property type="component" value="Unassembled WGS sequence"/>
</dbReference>